<gene>
    <name evidence="2" type="ORF">HDF16_004272</name>
</gene>
<dbReference type="Proteomes" id="UP000540989">
    <property type="component" value="Unassembled WGS sequence"/>
</dbReference>
<dbReference type="GO" id="GO:0070403">
    <property type="term" value="F:NAD+ binding"/>
    <property type="evidence" value="ECO:0007669"/>
    <property type="project" value="InterPro"/>
</dbReference>
<protein>
    <submittedName>
        <fullName evidence="2">3-hydroxybutyryl-CoA dehydrogenase</fullName>
        <ecNumber evidence="2">1.1.1.157</ecNumber>
    </submittedName>
</protein>
<dbReference type="GO" id="GO:0008691">
    <property type="term" value="F:3-hydroxybutyryl-CoA dehydrogenase activity"/>
    <property type="evidence" value="ECO:0007669"/>
    <property type="project" value="UniProtKB-EC"/>
</dbReference>
<keyword evidence="2" id="KW-0560">Oxidoreductase</keyword>
<dbReference type="AlphaFoldDB" id="A0A7W7ZHU6"/>
<reference evidence="2 3" key="1">
    <citation type="submission" date="2020-08" db="EMBL/GenBank/DDBJ databases">
        <title>Genomic Encyclopedia of Type Strains, Phase IV (KMG-V): Genome sequencing to study the core and pangenomes of soil and plant-associated prokaryotes.</title>
        <authorList>
            <person name="Whitman W."/>
        </authorList>
    </citation>
    <scope>NUCLEOTIDE SEQUENCE [LARGE SCALE GENOMIC DNA]</scope>
    <source>
        <strain evidence="2 3">M8UP14</strain>
    </source>
</reference>
<dbReference type="GO" id="GO:0006631">
    <property type="term" value="P:fatty acid metabolic process"/>
    <property type="evidence" value="ECO:0007669"/>
    <property type="project" value="InterPro"/>
</dbReference>
<evidence type="ECO:0000313" key="2">
    <source>
        <dbReference type="EMBL" id="MBB5059546.1"/>
    </source>
</evidence>
<dbReference type="PANTHER" id="PTHR48075">
    <property type="entry name" value="3-HYDROXYACYL-COA DEHYDROGENASE FAMILY PROTEIN"/>
    <property type="match status" value="1"/>
</dbReference>
<accession>A0A7W7ZHU6</accession>
<organism evidence="2 3">
    <name type="scientific">Granulicella aggregans</name>
    <dbReference type="NCBI Taxonomy" id="474949"/>
    <lineage>
        <taxon>Bacteria</taxon>
        <taxon>Pseudomonadati</taxon>
        <taxon>Acidobacteriota</taxon>
        <taxon>Terriglobia</taxon>
        <taxon>Terriglobales</taxon>
        <taxon>Acidobacteriaceae</taxon>
        <taxon>Granulicella</taxon>
    </lineage>
</organism>
<dbReference type="EMBL" id="JACHIP010000006">
    <property type="protein sequence ID" value="MBB5059546.1"/>
    <property type="molecule type" value="Genomic_DNA"/>
</dbReference>
<proteinExistence type="predicted"/>
<dbReference type="RefSeq" id="WP_348641375.1">
    <property type="nucleotide sequence ID" value="NZ_JACHIP010000006.1"/>
</dbReference>
<evidence type="ECO:0000259" key="1">
    <source>
        <dbReference type="Pfam" id="PF02737"/>
    </source>
</evidence>
<dbReference type="Pfam" id="PF02737">
    <property type="entry name" value="3HCDH_N"/>
    <property type="match status" value="1"/>
</dbReference>
<dbReference type="InterPro" id="IPR036291">
    <property type="entry name" value="NAD(P)-bd_dom_sf"/>
</dbReference>
<keyword evidence="3" id="KW-1185">Reference proteome</keyword>
<dbReference type="PANTHER" id="PTHR48075:SF5">
    <property type="entry name" value="3-HYDROXYBUTYRYL-COA DEHYDROGENASE"/>
    <property type="match status" value="1"/>
</dbReference>
<sequence>MTISIRKIAVIGAGQAGRRFALRCAQSGFDVILEDVMPANLRRAEADFADLSGKLATGSMTFALTVEDAVREADIAIDFVPDELESKLEIFSLIDRMAPPKTILCTPSEALSITDLASCTYRPNRCFALRGDLASGNAIHLLHPEAASAEVLSATSNFFATLAFSLTIQADPDAPMLMKNIKSA</sequence>
<dbReference type="InterPro" id="IPR006176">
    <property type="entry name" value="3-OHacyl-CoA_DH_NAD-bd"/>
</dbReference>
<comment type="caution">
    <text evidence="2">The sequence shown here is derived from an EMBL/GenBank/DDBJ whole genome shotgun (WGS) entry which is preliminary data.</text>
</comment>
<dbReference type="SUPFAM" id="SSF51735">
    <property type="entry name" value="NAD(P)-binding Rossmann-fold domains"/>
    <property type="match status" value="1"/>
</dbReference>
<name>A0A7W7ZHU6_9BACT</name>
<dbReference type="Gene3D" id="3.40.50.720">
    <property type="entry name" value="NAD(P)-binding Rossmann-like Domain"/>
    <property type="match status" value="1"/>
</dbReference>
<dbReference type="EC" id="1.1.1.157" evidence="2"/>
<evidence type="ECO:0000313" key="3">
    <source>
        <dbReference type="Proteomes" id="UP000540989"/>
    </source>
</evidence>
<feature type="domain" description="3-hydroxyacyl-CoA dehydrogenase NAD binding" evidence="1">
    <location>
        <begin position="7"/>
        <end position="128"/>
    </location>
</feature>